<reference evidence="4 5" key="1">
    <citation type="submission" date="2018-05" db="EMBL/GenBank/DDBJ databases">
        <title>Whole genome sequencing for identification of molecular markers to develop diagnostic detection tools for the regulated plant pathogen Lachnellula willkommii.</title>
        <authorList>
            <person name="Giroux E."/>
            <person name="Bilodeau G."/>
        </authorList>
    </citation>
    <scope>NUCLEOTIDE SEQUENCE [LARGE SCALE GENOMIC DNA]</scope>
    <source>
        <strain evidence="4 5">CBS 203.66</strain>
    </source>
</reference>
<keyword evidence="3" id="KW-0560">Oxidoreductase</keyword>
<evidence type="ECO:0000313" key="4">
    <source>
        <dbReference type="EMBL" id="TVY15578.1"/>
    </source>
</evidence>
<protein>
    <submittedName>
        <fullName evidence="4">Short-chain dehydrogenase/reductase tropG</fullName>
    </submittedName>
</protein>
<gene>
    <name evidence="4" type="primary">tropG_2</name>
    <name evidence="4" type="ORF">LARI1_G006226</name>
</gene>
<dbReference type="EMBL" id="QGMF01000480">
    <property type="protein sequence ID" value="TVY15578.1"/>
    <property type="molecule type" value="Genomic_DNA"/>
</dbReference>
<evidence type="ECO:0000256" key="2">
    <source>
        <dbReference type="ARBA" id="ARBA00022857"/>
    </source>
</evidence>
<name>A0A8T9B6H9_9HELO</name>
<comment type="similarity">
    <text evidence="1">Belongs to the short-chain dehydrogenases/reductases (SDR) family.</text>
</comment>
<proteinExistence type="inferred from homology"/>
<evidence type="ECO:0000256" key="1">
    <source>
        <dbReference type="ARBA" id="ARBA00006484"/>
    </source>
</evidence>
<organism evidence="4 5">
    <name type="scientific">Lachnellula arida</name>
    <dbReference type="NCBI Taxonomy" id="1316785"/>
    <lineage>
        <taxon>Eukaryota</taxon>
        <taxon>Fungi</taxon>
        <taxon>Dikarya</taxon>
        <taxon>Ascomycota</taxon>
        <taxon>Pezizomycotina</taxon>
        <taxon>Leotiomycetes</taxon>
        <taxon>Helotiales</taxon>
        <taxon>Lachnaceae</taxon>
        <taxon>Lachnellula</taxon>
    </lineage>
</organism>
<dbReference type="Pfam" id="PF00106">
    <property type="entry name" value="adh_short"/>
    <property type="match status" value="1"/>
</dbReference>
<evidence type="ECO:0000313" key="5">
    <source>
        <dbReference type="Proteomes" id="UP000469559"/>
    </source>
</evidence>
<dbReference type="Proteomes" id="UP000469559">
    <property type="component" value="Unassembled WGS sequence"/>
</dbReference>
<dbReference type="Gene3D" id="3.40.50.720">
    <property type="entry name" value="NAD(P)-binding Rossmann-like Domain"/>
    <property type="match status" value="1"/>
</dbReference>
<dbReference type="PANTHER" id="PTHR24320:SF252">
    <property type="entry name" value="DEHYDROGENASE_REDUCTASE FAMILY PROTEIN, PUTATIVE (AFU_ORTHOLOGUE AFUA_3G08550)-RELATED"/>
    <property type="match status" value="1"/>
</dbReference>
<dbReference type="GO" id="GO:0016491">
    <property type="term" value="F:oxidoreductase activity"/>
    <property type="evidence" value="ECO:0007669"/>
    <property type="project" value="UniProtKB-KW"/>
</dbReference>
<evidence type="ECO:0000256" key="3">
    <source>
        <dbReference type="ARBA" id="ARBA00023002"/>
    </source>
</evidence>
<dbReference type="PANTHER" id="PTHR24320">
    <property type="entry name" value="RETINOL DEHYDROGENASE"/>
    <property type="match status" value="1"/>
</dbReference>
<dbReference type="InterPro" id="IPR036291">
    <property type="entry name" value="NAD(P)-bd_dom_sf"/>
</dbReference>
<dbReference type="OrthoDB" id="542013at2759"/>
<comment type="caution">
    <text evidence="4">The sequence shown here is derived from an EMBL/GenBank/DDBJ whole genome shotgun (WGS) entry which is preliminary data.</text>
</comment>
<dbReference type="InterPro" id="IPR002347">
    <property type="entry name" value="SDR_fam"/>
</dbReference>
<accession>A0A8T9B6H9</accession>
<keyword evidence="5" id="KW-1185">Reference proteome</keyword>
<keyword evidence="2" id="KW-0521">NADP</keyword>
<dbReference type="PRINTS" id="PR00081">
    <property type="entry name" value="GDHRDH"/>
</dbReference>
<dbReference type="AlphaFoldDB" id="A0A8T9B6H9"/>
<sequence>MVASKDMPPLPNNFGKVFWNNQFKVKIELPTPRKFGNLKGKTAIVTGANTSLGFESARQLLELGLSHLVVAVRSTSKGKDAAAKLREANSTATIDVWALDMESYDSIQAFVRKCDIELSRIDYTVLNAGLSPMAFNTVPSTGHEKTIQVNHLSTCLLTILLLPILKVKARAVGGSPARITVVNSVTAHLCKFPNRNQRPLLPSFDDTKITPWNAEERYGVSKLLAQLFLVELAGYVNSNEVVINMVDPGLTKGTSLSRDAKGAVGAVAKAFFAIAGRTAERGAATYVDALLGHGKESHECFIMNTEISPLATFFYTEDGKTATRQVWEETLKELSFADAEEIFASMK</sequence>
<dbReference type="SUPFAM" id="SSF51735">
    <property type="entry name" value="NAD(P)-binding Rossmann-fold domains"/>
    <property type="match status" value="1"/>
</dbReference>